<dbReference type="GeneID" id="34215231"/>
<dbReference type="Proteomes" id="UP001248134">
    <property type="component" value="Unassembled WGS sequence"/>
</dbReference>
<evidence type="ECO:0000313" key="8">
    <source>
        <dbReference type="Proteomes" id="UP000221918"/>
    </source>
</evidence>
<dbReference type="AlphaFoldDB" id="A0A2A8GWC0"/>
<evidence type="ECO:0000256" key="1">
    <source>
        <dbReference type="ARBA" id="ARBA00022490"/>
    </source>
</evidence>
<evidence type="ECO:0000256" key="4">
    <source>
        <dbReference type="HAMAP-Rule" id="MF_00745"/>
    </source>
</evidence>
<comment type="similarity">
    <text evidence="4">Belongs to the SprT family.</text>
</comment>
<protein>
    <recommendedName>
        <fullName evidence="4">Protein SprT-like</fullName>
    </recommendedName>
</protein>
<accession>A0A2A8GWC0</accession>
<dbReference type="InterPro" id="IPR006640">
    <property type="entry name" value="SprT-like_domain"/>
</dbReference>
<evidence type="ECO:0000313" key="7">
    <source>
        <dbReference type="EMBL" id="PHE98646.1"/>
    </source>
</evidence>
<dbReference type="GO" id="GO:0006950">
    <property type="term" value="P:response to stress"/>
    <property type="evidence" value="ECO:0007669"/>
    <property type="project" value="UniProtKB-ARBA"/>
</dbReference>
<proteinExistence type="inferred from homology"/>
<dbReference type="NCBIfam" id="NF003339">
    <property type="entry name" value="PRK04351.1"/>
    <property type="match status" value="1"/>
</dbReference>
<evidence type="ECO:0000313" key="9">
    <source>
        <dbReference type="Proteomes" id="UP001248134"/>
    </source>
</evidence>
<dbReference type="InterPro" id="IPR023524">
    <property type="entry name" value="Uncharacterised_SprT-like"/>
</dbReference>
<dbReference type="SMART" id="SM00731">
    <property type="entry name" value="SprT"/>
    <property type="match status" value="1"/>
</dbReference>
<dbReference type="EMBL" id="VLYX01000018">
    <property type="protein sequence ID" value="MDR4327626.1"/>
    <property type="molecule type" value="Genomic_DNA"/>
</dbReference>
<gene>
    <name evidence="7" type="ORF">COF81_11360</name>
    <name evidence="6" type="ORF">FOS08_17350</name>
</gene>
<comment type="subcellular location">
    <subcellularLocation>
        <location evidence="4">Cytoplasm</location>
    </subcellularLocation>
</comment>
<dbReference type="EMBL" id="NUTL01000042">
    <property type="protein sequence ID" value="PHE98646.1"/>
    <property type="molecule type" value="Genomic_DNA"/>
</dbReference>
<dbReference type="GO" id="GO:0005737">
    <property type="term" value="C:cytoplasm"/>
    <property type="evidence" value="ECO:0007669"/>
    <property type="project" value="UniProtKB-SubCell"/>
</dbReference>
<organism evidence="6 9">
    <name type="scientific">Bacillus pseudomycoides</name>
    <dbReference type="NCBI Taxonomy" id="64104"/>
    <lineage>
        <taxon>Bacteria</taxon>
        <taxon>Bacillati</taxon>
        <taxon>Bacillota</taxon>
        <taxon>Bacilli</taxon>
        <taxon>Bacillales</taxon>
        <taxon>Bacillaceae</taxon>
        <taxon>Bacillus</taxon>
        <taxon>Bacillus cereus group</taxon>
    </lineage>
</organism>
<dbReference type="GO" id="GO:0008270">
    <property type="term" value="F:zinc ion binding"/>
    <property type="evidence" value="ECO:0007669"/>
    <property type="project" value="UniProtKB-UniRule"/>
</dbReference>
<feature type="binding site" evidence="4">
    <location>
        <position position="67"/>
    </location>
    <ligand>
        <name>Zn(2+)</name>
        <dbReference type="ChEBI" id="CHEBI:29105"/>
    </ligand>
</feature>
<reference evidence="7 8" key="1">
    <citation type="submission" date="2017-09" db="EMBL/GenBank/DDBJ databases">
        <title>Large-scale bioinformatics analysis of Bacillus genomes uncovers conserved roles of natural products in bacterial physiology.</title>
        <authorList>
            <consortium name="Agbiome Team Llc"/>
            <person name="Bleich R.M."/>
            <person name="Grubbs K.J."/>
            <person name="Santa Maria K.C."/>
            <person name="Allen S.E."/>
            <person name="Farag S."/>
            <person name="Shank E.A."/>
            <person name="Bowers A."/>
        </authorList>
    </citation>
    <scope>NUCLEOTIDE SEQUENCE [LARGE SCALE GENOMIC DNA]</scope>
    <source>
        <strain evidence="7 8">AFS037265</strain>
    </source>
</reference>
<keyword evidence="3 4" id="KW-0862">Zinc</keyword>
<feature type="domain" description="SprT-like" evidence="5">
    <location>
        <begin position="4"/>
        <end position="148"/>
    </location>
</feature>
<evidence type="ECO:0000259" key="5">
    <source>
        <dbReference type="SMART" id="SM00731"/>
    </source>
</evidence>
<keyword evidence="2 4" id="KW-0479">Metal-binding</keyword>
<name>A0A2A8GWC0_9BACI</name>
<feature type="binding site" evidence="4">
    <location>
        <position position="71"/>
    </location>
    <ligand>
        <name>Zn(2+)</name>
        <dbReference type="ChEBI" id="CHEBI:29105"/>
    </ligand>
</feature>
<comment type="cofactor">
    <cofactor evidence="4">
        <name>Zn(2+)</name>
        <dbReference type="ChEBI" id="CHEBI:29105"/>
    </cofactor>
    <text evidence="4">Binds 1 zinc ion.</text>
</comment>
<dbReference type="Proteomes" id="UP000221918">
    <property type="component" value="Unassembled WGS sequence"/>
</dbReference>
<evidence type="ECO:0000256" key="2">
    <source>
        <dbReference type="ARBA" id="ARBA00022723"/>
    </source>
</evidence>
<dbReference type="KEGG" id="bmyc:DJ92_2851"/>
<sequence>MNEKEVQRLVEEISLQYFGRAFLHKAMFNKRLRTTGGRYLLRSHNIELNYRYYEVYGEEELIGVIKHELCHYHLHIMGKGYQHRDRDFRQLMKKVGAPRFCKRMSEEEKVIKTHMYECMRCFLQYRRRRQINTKRYVCGKCKGRLKEIKNTLTVKNQSSIL</sequence>
<feature type="active site" evidence="4">
    <location>
        <position position="68"/>
    </location>
</feature>
<evidence type="ECO:0000256" key="3">
    <source>
        <dbReference type="ARBA" id="ARBA00022833"/>
    </source>
</evidence>
<evidence type="ECO:0000313" key="6">
    <source>
        <dbReference type="EMBL" id="MDR4327626.1"/>
    </source>
</evidence>
<dbReference type="RefSeq" id="WP_018767122.1">
    <property type="nucleotide sequence ID" value="NZ_CM000743.1"/>
</dbReference>
<dbReference type="HAMAP" id="MF_00745">
    <property type="entry name" value="SprT_like"/>
    <property type="match status" value="1"/>
</dbReference>
<keyword evidence="1 4" id="KW-0963">Cytoplasm</keyword>
<reference evidence="6" key="2">
    <citation type="submission" date="2019-07" db="EMBL/GenBank/DDBJ databases">
        <title>Phylogenomic Reclassification of ATCC Bacillus Strains and Various Taxa within the Genus Bacillus.</title>
        <authorList>
            <person name="Riojas M.A."/>
            <person name="Frank A.M."/>
            <person name="Fenn S.L."/>
            <person name="King S.P."/>
            <person name="Brower S.M."/>
            <person name="Hazbon M.H."/>
        </authorList>
    </citation>
    <scope>NUCLEOTIDE SEQUENCE</scope>
    <source>
        <strain evidence="6">NR-12239</strain>
    </source>
</reference>
<comment type="caution">
    <text evidence="6">The sequence shown here is derived from an EMBL/GenBank/DDBJ whole genome shotgun (WGS) entry which is preliminary data.</text>
</comment>
<dbReference type="Pfam" id="PF10263">
    <property type="entry name" value="SprT-like"/>
    <property type="match status" value="1"/>
</dbReference>